<sequence length="486" mass="54273">MLPIEEILKTALKEHEFDTDEQVNVDEHIQRVKNQMSNPSSIEPFSQSSSPLSVVSFQCLLQDTGYPMEVYLPGEFQPGRNIDWSKLKERWVGWGVEIPGEQLWAKKEDDLFQGIQELSIASKSLPCSVYSKYPLPDRKGEYLGALLKVYDEVTFKPASIHKFVGLVSTCPMPSYDPEEADIVPVIHVLSMSETEPTHEILANDENLREELLDYLAGAFDPPDKTAAEYLLLLLISSPNSRPVSLPVLGTLSIKFRCEGEKSLSQFHSIVSAVTPRVVLLPLTISLLHSHRFLPCMTDTHGLEAGLLQLGDGTVLVVKEDGMGNGGALNERALKNLKALVDCLKDQNVTYEYPYMDGLKMDCAIRIAVLGQGKSLFPLDVDIPIIADGSPSNNAPSLDGLRSYLSRYSSPMHASRFSIPEKTSQFIQEHFVQERKSSSIDAEATLRRRMIIARIMALSYPHATLTEDVWMRTVMLDERIMARHAAL</sequence>
<dbReference type="PANTHER" id="PTHR13489">
    <property type="entry name" value="MINI-CHROMOSOME MAINTENANCE COMPLEX-BINDING PROTEIN"/>
    <property type="match status" value="1"/>
</dbReference>
<dbReference type="InterPro" id="IPR019140">
    <property type="entry name" value="MCM_complex-bd"/>
</dbReference>
<dbReference type="OrthoDB" id="329666at2759"/>
<dbReference type="RefSeq" id="XP_066068248.1">
    <property type="nucleotide sequence ID" value="XM_066212151.1"/>
</dbReference>
<evidence type="ECO:0000256" key="2">
    <source>
        <dbReference type="ARBA" id="ARBA00023242"/>
    </source>
</evidence>
<dbReference type="GeneID" id="91086942"/>
<proteinExistence type="predicted"/>
<gene>
    <name evidence="3" type="ORF">L203_102731</name>
</gene>
<dbReference type="Pfam" id="PF09739">
    <property type="entry name" value="MCM_bind"/>
    <property type="match status" value="1"/>
</dbReference>
<dbReference type="AlphaFoldDB" id="A0A1E3HUY1"/>
<evidence type="ECO:0000313" key="4">
    <source>
        <dbReference type="Proteomes" id="UP000094043"/>
    </source>
</evidence>
<evidence type="ECO:0000313" key="3">
    <source>
        <dbReference type="EMBL" id="WVN87548.1"/>
    </source>
</evidence>
<reference evidence="3" key="1">
    <citation type="submission" date="2016-06" db="EMBL/GenBank/DDBJ databases">
        <authorList>
            <person name="Cuomo C."/>
            <person name="Litvintseva A."/>
            <person name="Heitman J."/>
            <person name="Chen Y."/>
            <person name="Sun S."/>
            <person name="Springer D."/>
            <person name="Dromer F."/>
            <person name="Young S."/>
            <person name="Zeng Q."/>
            <person name="Chapman S."/>
            <person name="Gujja S."/>
            <person name="Saif S."/>
            <person name="Birren B."/>
        </authorList>
    </citation>
    <scope>NUCLEOTIDE SEQUENCE</scope>
    <source>
        <strain evidence="3">CBS 7841</strain>
    </source>
</reference>
<name>A0A1E3HUY1_9TREE</name>
<reference evidence="3" key="3">
    <citation type="submission" date="2024-01" db="EMBL/GenBank/DDBJ databases">
        <authorList>
            <person name="Coelho M.A."/>
            <person name="David-Palma M."/>
            <person name="Shea T."/>
            <person name="Sun S."/>
            <person name="Cuomo C.A."/>
            <person name="Heitman J."/>
        </authorList>
    </citation>
    <scope>NUCLEOTIDE SEQUENCE</scope>
    <source>
        <strain evidence="3">CBS 7841</strain>
    </source>
</reference>
<organism evidence="3 4">
    <name type="scientific">Cryptococcus depauperatus CBS 7841</name>
    <dbReference type="NCBI Taxonomy" id="1295531"/>
    <lineage>
        <taxon>Eukaryota</taxon>
        <taxon>Fungi</taxon>
        <taxon>Dikarya</taxon>
        <taxon>Basidiomycota</taxon>
        <taxon>Agaricomycotina</taxon>
        <taxon>Tremellomycetes</taxon>
        <taxon>Tremellales</taxon>
        <taxon>Cryptococcaceae</taxon>
        <taxon>Cryptococcus</taxon>
    </lineage>
</organism>
<dbReference type="PANTHER" id="PTHR13489:SF0">
    <property type="entry name" value="MINI-CHROMOSOME MAINTENANCE COMPLEX-BINDING PROTEIN"/>
    <property type="match status" value="1"/>
</dbReference>
<dbReference type="GO" id="GO:0003682">
    <property type="term" value="F:chromatin binding"/>
    <property type="evidence" value="ECO:0007669"/>
    <property type="project" value="TreeGrafter"/>
</dbReference>
<dbReference type="GO" id="GO:0006261">
    <property type="term" value="P:DNA-templated DNA replication"/>
    <property type="evidence" value="ECO:0007669"/>
    <property type="project" value="TreeGrafter"/>
</dbReference>
<accession>A0A1E3HUY1</accession>
<comment type="subcellular location">
    <subcellularLocation>
        <location evidence="1">Nucleus</location>
    </subcellularLocation>
</comment>
<evidence type="ECO:0000256" key="1">
    <source>
        <dbReference type="ARBA" id="ARBA00004123"/>
    </source>
</evidence>
<reference evidence="3" key="2">
    <citation type="journal article" date="2022" name="Elife">
        <title>Obligate sexual reproduction of a homothallic fungus closely related to the Cryptococcus pathogenic species complex.</title>
        <authorList>
            <person name="Passer A.R."/>
            <person name="Clancey S.A."/>
            <person name="Shea T."/>
            <person name="David-Palma M."/>
            <person name="Averette A.F."/>
            <person name="Boekhout T."/>
            <person name="Porcel B.M."/>
            <person name="Nowrousian M."/>
            <person name="Cuomo C.A."/>
            <person name="Sun S."/>
            <person name="Heitman J."/>
            <person name="Coelho M.A."/>
        </authorList>
    </citation>
    <scope>NUCLEOTIDE SEQUENCE</scope>
    <source>
        <strain evidence="3">CBS 7841</strain>
    </source>
</reference>
<protein>
    <submittedName>
        <fullName evidence="3">Uncharacterized protein</fullName>
    </submittedName>
</protein>
<keyword evidence="4" id="KW-1185">Reference proteome</keyword>
<dbReference type="EMBL" id="CP143786">
    <property type="protein sequence ID" value="WVN87548.1"/>
    <property type="molecule type" value="Genomic_DNA"/>
</dbReference>
<dbReference type="VEuPathDB" id="FungiDB:L203_05952"/>
<dbReference type="Proteomes" id="UP000094043">
    <property type="component" value="Chromosome 3"/>
</dbReference>
<dbReference type="KEGG" id="cdep:91086942"/>
<keyword evidence="2" id="KW-0539">Nucleus</keyword>
<dbReference type="GO" id="GO:0005634">
    <property type="term" value="C:nucleus"/>
    <property type="evidence" value="ECO:0007669"/>
    <property type="project" value="UniProtKB-SubCell"/>
</dbReference>